<evidence type="ECO:0000313" key="1">
    <source>
        <dbReference type="EMBL" id="PCH35123.1"/>
    </source>
</evidence>
<dbReference type="AlphaFoldDB" id="A0A2H3J5T7"/>
<protein>
    <submittedName>
        <fullName evidence="1">Uncharacterized protein</fullName>
    </submittedName>
</protein>
<reference evidence="1 2" key="1">
    <citation type="journal article" date="2012" name="Science">
        <title>The Paleozoic origin of enzymatic lignin decomposition reconstructed from 31 fungal genomes.</title>
        <authorList>
            <person name="Floudas D."/>
            <person name="Binder M."/>
            <person name="Riley R."/>
            <person name="Barry K."/>
            <person name="Blanchette R.A."/>
            <person name="Henrissat B."/>
            <person name="Martinez A.T."/>
            <person name="Otillar R."/>
            <person name="Spatafora J.W."/>
            <person name="Yadav J.S."/>
            <person name="Aerts A."/>
            <person name="Benoit I."/>
            <person name="Boyd A."/>
            <person name="Carlson A."/>
            <person name="Copeland A."/>
            <person name="Coutinho P.M."/>
            <person name="de Vries R.P."/>
            <person name="Ferreira P."/>
            <person name="Findley K."/>
            <person name="Foster B."/>
            <person name="Gaskell J."/>
            <person name="Glotzer D."/>
            <person name="Gorecki P."/>
            <person name="Heitman J."/>
            <person name="Hesse C."/>
            <person name="Hori C."/>
            <person name="Igarashi K."/>
            <person name="Jurgens J.A."/>
            <person name="Kallen N."/>
            <person name="Kersten P."/>
            <person name="Kohler A."/>
            <person name="Kuees U."/>
            <person name="Kumar T.K.A."/>
            <person name="Kuo A."/>
            <person name="LaButti K."/>
            <person name="Larrondo L.F."/>
            <person name="Lindquist E."/>
            <person name="Ling A."/>
            <person name="Lombard V."/>
            <person name="Lucas S."/>
            <person name="Lundell T."/>
            <person name="Martin R."/>
            <person name="McLaughlin D.J."/>
            <person name="Morgenstern I."/>
            <person name="Morin E."/>
            <person name="Murat C."/>
            <person name="Nagy L.G."/>
            <person name="Nolan M."/>
            <person name="Ohm R.A."/>
            <person name="Patyshakuliyeva A."/>
            <person name="Rokas A."/>
            <person name="Ruiz-Duenas F.J."/>
            <person name="Sabat G."/>
            <person name="Salamov A."/>
            <person name="Samejima M."/>
            <person name="Schmutz J."/>
            <person name="Slot J.C."/>
            <person name="St John F."/>
            <person name="Stenlid J."/>
            <person name="Sun H."/>
            <person name="Sun S."/>
            <person name="Syed K."/>
            <person name="Tsang A."/>
            <person name="Wiebenga A."/>
            <person name="Young D."/>
            <person name="Pisabarro A."/>
            <person name="Eastwood D.C."/>
            <person name="Martin F."/>
            <person name="Cullen D."/>
            <person name="Grigoriev I.V."/>
            <person name="Hibbett D.S."/>
        </authorList>
    </citation>
    <scope>NUCLEOTIDE SEQUENCE [LARGE SCALE GENOMIC DNA]</scope>
    <source>
        <strain evidence="1 2">MD-104</strain>
    </source>
</reference>
<proteinExistence type="predicted"/>
<evidence type="ECO:0000313" key="2">
    <source>
        <dbReference type="Proteomes" id="UP000218811"/>
    </source>
</evidence>
<dbReference type="Proteomes" id="UP000218811">
    <property type="component" value="Unassembled WGS sequence"/>
</dbReference>
<name>A0A2H3J5T7_WOLCO</name>
<gene>
    <name evidence="1" type="ORF">WOLCODRAFT_27650</name>
</gene>
<organism evidence="1 2">
    <name type="scientific">Wolfiporia cocos (strain MD-104)</name>
    <name type="common">Brown rot fungus</name>
    <dbReference type="NCBI Taxonomy" id="742152"/>
    <lineage>
        <taxon>Eukaryota</taxon>
        <taxon>Fungi</taxon>
        <taxon>Dikarya</taxon>
        <taxon>Basidiomycota</taxon>
        <taxon>Agaricomycotina</taxon>
        <taxon>Agaricomycetes</taxon>
        <taxon>Polyporales</taxon>
        <taxon>Phaeolaceae</taxon>
        <taxon>Wolfiporia</taxon>
    </lineage>
</organism>
<sequence>MSSGNLLFFTDSVHRRHCNEGIGKSAWRSDARWSAICLCRWVGDCQEEAGLDVRRVQTSGTHKHETCWFLVWSVSRPYHSVCMLERAVREKLLGAGDNQISSETGAL</sequence>
<keyword evidence="2" id="KW-1185">Reference proteome</keyword>
<dbReference type="EMBL" id="KB467843">
    <property type="protein sequence ID" value="PCH35123.1"/>
    <property type="molecule type" value="Genomic_DNA"/>
</dbReference>
<accession>A0A2H3J5T7</accession>